<accession>A0A8H5G2C0</accession>
<dbReference type="PANTHER" id="PTHR10039">
    <property type="entry name" value="AMELOGENIN"/>
    <property type="match status" value="1"/>
</dbReference>
<dbReference type="OrthoDB" id="3052726at2759"/>
<feature type="domain" description="Nephrocystin 3-like N-terminal" evidence="2">
    <location>
        <begin position="709"/>
        <end position="883"/>
    </location>
</feature>
<keyword evidence="1" id="KW-0677">Repeat</keyword>
<keyword evidence="4" id="KW-1185">Reference proteome</keyword>
<feature type="domain" description="Nephrocystin 3-like N-terminal" evidence="2">
    <location>
        <begin position="157"/>
        <end position="332"/>
    </location>
</feature>
<evidence type="ECO:0000256" key="1">
    <source>
        <dbReference type="ARBA" id="ARBA00022737"/>
    </source>
</evidence>
<evidence type="ECO:0000313" key="4">
    <source>
        <dbReference type="Proteomes" id="UP000559027"/>
    </source>
</evidence>
<gene>
    <name evidence="3" type="ORF">D9756_006695</name>
</gene>
<protein>
    <recommendedName>
        <fullName evidence="2">Nephrocystin 3-like N-terminal domain-containing protein</fullName>
    </recommendedName>
</protein>
<sequence>MWYSPSFSFMTLPLIQSFFTIVVIALAWKFVKPYFHPHERAEGRGPPPSPRNYFTNAHDFIIENFVAHTINYTQTEDARRADEYERCKKAEEDERWRWADDGGSRQFLWLIDVTQYSRAALKKLLTRAMPSAMLYSEERAYAPRCDEGTRLSLRNRVVQWGQSDGEVQRLLWLSGPAAIGKSAVAQTVAEELKNVALLGAAFFFSRANNQEDPSVVIPTLVYQLAALLPEYKLIIGQRYKEDPLIFNKDRRSQFEELICDPFLPDLSHQPLTLVSYLSERLLTSLRHRPLLIVLDGLDECKGRDAQCEFVKMIAHHAQRDQDSRLRWMICSRPESHLKVAFSSEDCQGVFRHEKLEVDDSEAQKDALHILQTGFNDIKKRYPYQLNHDWPDQDRVGFIADQALGHLGFASSIIRFIGDQDYDNPSGQLEVCLKFLERSSNSGGPNPLRALDLLYTQIMIGVQKDALPITQRVLGLLIMYGNEWLSTIVHADFLGLDRKDFYRSLQRLHSVISVPPPHEACHKPIHIYHTSFPDYLMDAARAGEFVLDERAVHLEVACRLSHFCKNPPGDVVSRMQTAKSTQLLICKGTLSESTWPLSSGMRIVVDALCDFCHGACLRIPRRFLVSLEPSLEGSIIDSIDSKWSGKIPDFLFSYLLLLLSEREPDESSTIKALKKIAQKVPLGAILGPEDHAYVPRCREDTRQSLCGRLSAWLQETKTIQPLLWIFGPAGVGKSAVAQTLVKDAKAQGHVRVASFFFQRNLGSDPDVVIPSLIYQMALLLPSYRLIVVQRFEEDPFIFGKSRCSQFKELISDPFLPDLSHRPFTFLSYLSEQLLASLFHHPLLIVLDGLNECNSRDAQREFVEMIARHGQRDRYSRLRWMLCSRPEPHLTLAFSSAESQGISRHERLEIDNDEAQKDVLCFLRKGFEDIRKRYPDQLAHDWPHLSYIDFIAEQASGVFVLASTIIRFIGDRQYDDPSLRFRICLRILESIDPSDHLSPLHSLDTFYTQILSDIPTTTLPTTQLILGLLILYGDERHTVPVHANFLGLDQATFYHSLQCLHSVVTVPPASEANTTPIRIHHASFYDYLMNRARAGRFYLDEGAVHLYVARRGLEWLSHCCKEPSDLQALPELTWPLGPTLSHNQSVLDSVCEFAFTSCSRAFSQLPKAPLSALIQESKNFNFNVAYSKWEDEMREFTLFLQSLVSSDA</sequence>
<reference evidence="3 4" key="1">
    <citation type="journal article" date="2020" name="ISME J.">
        <title>Uncovering the hidden diversity of litter-decomposition mechanisms in mushroom-forming fungi.</title>
        <authorList>
            <person name="Floudas D."/>
            <person name="Bentzer J."/>
            <person name="Ahren D."/>
            <person name="Johansson T."/>
            <person name="Persson P."/>
            <person name="Tunlid A."/>
        </authorList>
    </citation>
    <scope>NUCLEOTIDE SEQUENCE [LARGE SCALE GENOMIC DNA]</scope>
    <source>
        <strain evidence="3 4">CBS 146.42</strain>
    </source>
</reference>
<comment type="caution">
    <text evidence="3">The sequence shown here is derived from an EMBL/GenBank/DDBJ whole genome shotgun (WGS) entry which is preliminary data.</text>
</comment>
<dbReference type="Pfam" id="PF24883">
    <property type="entry name" value="NPHP3_N"/>
    <property type="match status" value="2"/>
</dbReference>
<dbReference type="EMBL" id="JAACJO010000006">
    <property type="protein sequence ID" value="KAF5357029.1"/>
    <property type="molecule type" value="Genomic_DNA"/>
</dbReference>
<dbReference type="AlphaFoldDB" id="A0A8H5G2C0"/>
<dbReference type="InterPro" id="IPR027417">
    <property type="entry name" value="P-loop_NTPase"/>
</dbReference>
<dbReference type="Proteomes" id="UP000559027">
    <property type="component" value="Unassembled WGS sequence"/>
</dbReference>
<name>A0A8H5G2C0_9AGAR</name>
<dbReference type="Gene3D" id="3.40.50.300">
    <property type="entry name" value="P-loop containing nucleotide triphosphate hydrolases"/>
    <property type="match status" value="2"/>
</dbReference>
<organism evidence="3 4">
    <name type="scientific">Leucocoprinus leucothites</name>
    <dbReference type="NCBI Taxonomy" id="201217"/>
    <lineage>
        <taxon>Eukaryota</taxon>
        <taxon>Fungi</taxon>
        <taxon>Dikarya</taxon>
        <taxon>Basidiomycota</taxon>
        <taxon>Agaricomycotina</taxon>
        <taxon>Agaricomycetes</taxon>
        <taxon>Agaricomycetidae</taxon>
        <taxon>Agaricales</taxon>
        <taxon>Agaricineae</taxon>
        <taxon>Agaricaceae</taxon>
        <taxon>Leucocoprinus</taxon>
    </lineage>
</organism>
<dbReference type="SUPFAM" id="SSF52540">
    <property type="entry name" value="P-loop containing nucleoside triphosphate hydrolases"/>
    <property type="match status" value="2"/>
</dbReference>
<dbReference type="InterPro" id="IPR056884">
    <property type="entry name" value="NPHP3-like_N"/>
</dbReference>
<evidence type="ECO:0000313" key="3">
    <source>
        <dbReference type="EMBL" id="KAF5357029.1"/>
    </source>
</evidence>
<proteinExistence type="predicted"/>
<evidence type="ECO:0000259" key="2">
    <source>
        <dbReference type="Pfam" id="PF24883"/>
    </source>
</evidence>